<dbReference type="EMBL" id="KZ150383">
    <property type="protein sequence ID" value="PZC71082.1"/>
    <property type="molecule type" value="Genomic_DNA"/>
</dbReference>
<evidence type="ECO:0000313" key="2">
    <source>
        <dbReference type="Proteomes" id="UP000249218"/>
    </source>
</evidence>
<reference evidence="1 2" key="1">
    <citation type="journal article" date="2017" name="BMC Biol.">
        <title>Genomic innovations, transcriptional plasticity and gene loss underlying the evolution and divergence of two highly polyphagous and invasive Helicoverpa pest species.</title>
        <authorList>
            <person name="Pearce S.L."/>
            <person name="Clarke D.F."/>
            <person name="East P.D."/>
            <person name="Elfekih S."/>
            <person name="Gordon K.H."/>
            <person name="Jermiin L.S."/>
            <person name="McGaughran A."/>
            <person name="Oakeshott J.G."/>
            <person name="Papanikolaou A."/>
            <person name="Perera O.P."/>
            <person name="Rane R.V."/>
            <person name="Richards S."/>
            <person name="Tay W.T."/>
            <person name="Walsh T.K."/>
            <person name="Anderson A."/>
            <person name="Anderson C.J."/>
            <person name="Asgari S."/>
            <person name="Board P.G."/>
            <person name="Bretschneider A."/>
            <person name="Campbell P.M."/>
            <person name="Chertemps T."/>
            <person name="Christeller J.T."/>
            <person name="Coppin C.W."/>
            <person name="Downes S.J."/>
            <person name="Duan G."/>
            <person name="Farnsworth C.A."/>
            <person name="Good R.T."/>
            <person name="Han L.B."/>
            <person name="Han Y.C."/>
            <person name="Hatje K."/>
            <person name="Horne I."/>
            <person name="Huang Y.P."/>
            <person name="Hughes D.S."/>
            <person name="Jacquin-Joly E."/>
            <person name="James W."/>
            <person name="Jhangiani S."/>
            <person name="Kollmar M."/>
            <person name="Kuwar S.S."/>
            <person name="Li S."/>
            <person name="Liu N.Y."/>
            <person name="Maibeche M.T."/>
            <person name="Miller J.R."/>
            <person name="Montagne N."/>
            <person name="Perry T."/>
            <person name="Qu J."/>
            <person name="Song S.V."/>
            <person name="Sutton G.G."/>
            <person name="Vogel H."/>
            <person name="Walenz B.P."/>
            <person name="Xu W."/>
            <person name="Zhang H.J."/>
            <person name="Zou Z."/>
            <person name="Batterham P."/>
            <person name="Edwards O.R."/>
            <person name="Feyereisen R."/>
            <person name="Gibbs R.A."/>
            <person name="Heckel D.G."/>
            <person name="McGrath A."/>
            <person name="Robin C."/>
            <person name="Scherer S.E."/>
            <person name="Worley K.C."/>
            <person name="Wu Y.D."/>
        </authorList>
    </citation>
    <scope>NUCLEOTIDE SEQUENCE [LARGE SCALE GENOMIC DNA]</scope>
    <source>
        <strain evidence="1">Harm_GR_Male_#8</strain>
        <tissue evidence="1">Whole organism</tissue>
    </source>
</reference>
<name>A0A2W1B370_HELAM</name>
<organism evidence="1 2">
    <name type="scientific">Helicoverpa armigera</name>
    <name type="common">Cotton bollworm</name>
    <name type="synonym">Heliothis armigera</name>
    <dbReference type="NCBI Taxonomy" id="29058"/>
    <lineage>
        <taxon>Eukaryota</taxon>
        <taxon>Metazoa</taxon>
        <taxon>Ecdysozoa</taxon>
        <taxon>Arthropoda</taxon>
        <taxon>Hexapoda</taxon>
        <taxon>Insecta</taxon>
        <taxon>Pterygota</taxon>
        <taxon>Neoptera</taxon>
        <taxon>Endopterygota</taxon>
        <taxon>Lepidoptera</taxon>
        <taxon>Glossata</taxon>
        <taxon>Ditrysia</taxon>
        <taxon>Noctuoidea</taxon>
        <taxon>Noctuidae</taxon>
        <taxon>Heliothinae</taxon>
        <taxon>Helicoverpa</taxon>
    </lineage>
</organism>
<protein>
    <submittedName>
        <fullName evidence="1">Uncharacterized protein</fullName>
    </submittedName>
</protein>
<proteinExistence type="predicted"/>
<keyword evidence="2" id="KW-1185">Reference proteome</keyword>
<dbReference type="Proteomes" id="UP000249218">
    <property type="component" value="Unassembled WGS sequence"/>
</dbReference>
<accession>A0A2W1B370</accession>
<gene>
    <name evidence="1" type="primary">HaOG214153</name>
    <name evidence="1" type="ORF">B5X24_HaOG214153</name>
</gene>
<dbReference type="AlphaFoldDB" id="A0A2W1B370"/>
<sequence>MSNAYGDIAREASLLLEADAQLRWRVQHFFFTCRCLCIRHHHLSSLFPMFNYVGVGFQFNRMQVSTSVLQEATAYLTSSPQLPGQPKYRLVRLAVGLSGFLLLICNDCQGYSMTAGTYSLSCFPKHGRHYGHPSTGRLRHPLLNFLMDQSARLWLSARSAADVPANLPAPHCACACRHVPPRSPHVLGAMLIF</sequence>
<evidence type="ECO:0000313" key="1">
    <source>
        <dbReference type="EMBL" id="PZC71082.1"/>
    </source>
</evidence>